<gene>
    <name evidence="1" type="ORF">B0T17DRAFT_657363</name>
</gene>
<evidence type="ECO:0000313" key="1">
    <source>
        <dbReference type="EMBL" id="KAK0615114.1"/>
    </source>
</evidence>
<evidence type="ECO:0008006" key="3">
    <source>
        <dbReference type="Google" id="ProtNLM"/>
    </source>
</evidence>
<accession>A0AA39WGR9</accession>
<protein>
    <recommendedName>
        <fullName evidence="3">Fungal N-terminal domain-containing protein</fullName>
    </recommendedName>
</protein>
<organism evidence="1 2">
    <name type="scientific">Bombardia bombarda</name>
    <dbReference type="NCBI Taxonomy" id="252184"/>
    <lineage>
        <taxon>Eukaryota</taxon>
        <taxon>Fungi</taxon>
        <taxon>Dikarya</taxon>
        <taxon>Ascomycota</taxon>
        <taxon>Pezizomycotina</taxon>
        <taxon>Sordariomycetes</taxon>
        <taxon>Sordariomycetidae</taxon>
        <taxon>Sordariales</taxon>
        <taxon>Lasiosphaeriaceae</taxon>
        <taxon>Bombardia</taxon>
    </lineage>
</organism>
<dbReference type="Proteomes" id="UP001174934">
    <property type="component" value="Unassembled WGS sequence"/>
</dbReference>
<reference evidence="1" key="1">
    <citation type="submission" date="2023-06" db="EMBL/GenBank/DDBJ databases">
        <title>Genome-scale phylogeny and comparative genomics of the fungal order Sordariales.</title>
        <authorList>
            <consortium name="Lawrence Berkeley National Laboratory"/>
            <person name="Hensen N."/>
            <person name="Bonometti L."/>
            <person name="Westerberg I."/>
            <person name="Brannstrom I.O."/>
            <person name="Guillou S."/>
            <person name="Cros-Aarteil S."/>
            <person name="Calhoun S."/>
            <person name="Haridas S."/>
            <person name="Kuo A."/>
            <person name="Mondo S."/>
            <person name="Pangilinan J."/>
            <person name="Riley R."/>
            <person name="LaButti K."/>
            <person name="Andreopoulos B."/>
            <person name="Lipzen A."/>
            <person name="Chen C."/>
            <person name="Yanf M."/>
            <person name="Daum C."/>
            <person name="Ng V."/>
            <person name="Clum A."/>
            <person name="Steindorff A."/>
            <person name="Ohm R."/>
            <person name="Martin F."/>
            <person name="Silar P."/>
            <person name="Natvig D."/>
            <person name="Lalanne C."/>
            <person name="Gautier V."/>
            <person name="Ament-velasquez S.L."/>
            <person name="Kruys A."/>
            <person name="Hutchinson M.I."/>
            <person name="Powell A.J."/>
            <person name="Barry K."/>
            <person name="Miller A.N."/>
            <person name="Grigoriev I.V."/>
            <person name="Debuchy R."/>
            <person name="Gladieux P."/>
            <person name="Thoren M.H."/>
            <person name="Johannesson H."/>
        </authorList>
    </citation>
    <scope>NUCLEOTIDE SEQUENCE</scope>
    <source>
        <strain evidence="1">SMH3391-2</strain>
    </source>
</reference>
<name>A0AA39WGR9_9PEZI</name>
<keyword evidence="2" id="KW-1185">Reference proteome</keyword>
<dbReference type="EMBL" id="JAULSR010000007">
    <property type="protein sequence ID" value="KAK0615114.1"/>
    <property type="molecule type" value="Genomic_DNA"/>
</dbReference>
<dbReference type="AlphaFoldDB" id="A0AA39WGR9"/>
<evidence type="ECO:0000313" key="2">
    <source>
        <dbReference type="Proteomes" id="UP001174934"/>
    </source>
</evidence>
<comment type="caution">
    <text evidence="1">The sequence shown here is derived from an EMBL/GenBank/DDBJ whole genome shotgun (WGS) entry which is preliminary data.</text>
</comment>
<proteinExistence type="predicted"/>
<sequence length="1189" mass="134207">MADPLSVAGLAAGLVSLGLQVYEGLTNYLDAIKGREEEVASISRQANALKASLEMVDRSIQSAGPIRSQVDNDTVAQCLEACRRDLKLLEDEVATVKLPPAPQAGTTLGDKAKETVKVLSYPGHRSRMKKVEERVQVANKTLQIALQTMGLDLSLTILNTLSTAQPHPTVITGIDGVKQDTSKALVLLQGSHQSLQSMNNGITTVTKDTSEVLLSVRGVQHSLQPIGDDINSIKTDTSNVLHSIQGMVPLLESQTKAFSEQLQKALSEQLQKEFEVIRQVVDNVAPMIEATVMKSQNDQYERLERLLSLPVAQQHRPRDIASLVSKPATLQSLCDSMQTISPPSTNVMNLSRRLRCTCRPRRVVKNSAKKLGPFQIFYRNQASLTHYEWCDFAGINPPEKSHHVGVAYVGLVRLLRTAVSVTFQLKHGAGGVSLSPGIACYTMVDRRTSPAFQIMELWHNAQEYIEEAEERAELLTAVKTRIRHLYRSGKAGPLDIDQYNETILHRYASTLTRTGFVFSILYHRDTSATLLLLELSLEFIIEIMNYGVLDSSSELREAFVSDFISAFFRYHINFRNNDTVLFHAFDLTLSLVPKGSISVGTPVFRWPDTAGIEIPHLFSRYPTLIEVTNCNPLIIAVLQRNLTQIKEIARAASSLAFESHLHRFSALHYAVHYPEGLEAILDIIEHAYPLPRYIPGNKPQGLFEFAAEQSYMLCSEKRRNISCSDCTCSESTEILLSHYWYGDSMDWDKMIAISSRRTIQAILQHLKESRINILGMLLERPKDKEYNPAQVNEDELMTMTNRDVLDIINGQVFPSHIQGKVNAVLSSLSLYRNLFKSYIWNRDLTLPLSDLIWDFGFRDVFTPNIRRSGVYYRRGLPLTDADRPTVLAWLLRHGANVHLLLEETDPEECHDAQWFMELCPPQSGWLVAHRTADLLGCWLRTCGSKYLPLELESLRHVYPIICGPYLPDKCVCACSTGGCTPFLLTIRRTVALRRFDRPNTCIFDTVLRLISRLKFMGDLGGQAFSAAGQYLEALRYLTSETLGIRHTCCCSIIEMKYDPRDGYLKMTAKKPYDEEEAEEIREEDSELIESLSKLMEDFSQISFSSEESFWLFLDNDWKSRMLQVMDDLRQKEAQEGRKAVLQNMGVSLVLGCEESEDSDTDREYNKSDMQYWIKKIDEIVPLGDSRADA</sequence>